<keyword evidence="2" id="KW-0732">Signal</keyword>
<keyword evidence="1" id="KW-0812">Transmembrane</keyword>
<keyword evidence="1" id="KW-1133">Transmembrane helix</keyword>
<name>E3MBN2_CAERE</name>
<feature type="chain" id="PRO_5003176541" evidence="2">
    <location>
        <begin position="20"/>
        <end position="153"/>
    </location>
</feature>
<dbReference type="Proteomes" id="UP000008281">
    <property type="component" value="Unassembled WGS sequence"/>
</dbReference>
<evidence type="ECO:0000256" key="1">
    <source>
        <dbReference type="SAM" id="Phobius"/>
    </source>
</evidence>
<dbReference type="InterPro" id="IPR019428">
    <property type="entry name" value="7TM_GPCR_serpentine_rcpt_Str"/>
</dbReference>
<evidence type="ECO:0000256" key="2">
    <source>
        <dbReference type="SAM" id="SignalP"/>
    </source>
</evidence>
<dbReference type="EMBL" id="DS268433">
    <property type="protein sequence ID" value="EFO97657.1"/>
    <property type="molecule type" value="Genomic_DNA"/>
</dbReference>
<dbReference type="GO" id="GO:0038022">
    <property type="term" value="F:G protein-coupled olfactory receptor activity"/>
    <property type="evidence" value="ECO:0007669"/>
    <property type="project" value="TreeGrafter"/>
</dbReference>
<dbReference type="PANTHER" id="PTHR22943">
    <property type="entry name" value="7-TRANSMEMBRANE DOMAIN RECEPTOR C.ELEGANS"/>
    <property type="match status" value="1"/>
</dbReference>
<evidence type="ECO:0000313" key="3">
    <source>
        <dbReference type="EMBL" id="EFO97657.1"/>
    </source>
</evidence>
<accession>E3MBN2</accession>
<dbReference type="SUPFAM" id="SSF81321">
    <property type="entry name" value="Family A G protein-coupled receptor-like"/>
    <property type="match status" value="1"/>
</dbReference>
<dbReference type="Pfam" id="PF10326">
    <property type="entry name" value="7TM_GPCR_Str"/>
    <property type="match status" value="1"/>
</dbReference>
<dbReference type="STRING" id="31234.E3MBN2"/>
<evidence type="ECO:0000313" key="4">
    <source>
        <dbReference type="Proteomes" id="UP000008281"/>
    </source>
</evidence>
<keyword evidence="1" id="KW-0472">Membrane</keyword>
<proteinExistence type="predicted"/>
<dbReference type="HOGENOM" id="CLU_036335_6_0_1"/>
<keyword evidence="4" id="KW-1185">Reference proteome</keyword>
<dbReference type="InParanoid" id="E3MBN2"/>
<feature type="transmembrane region" description="Helical" evidence="1">
    <location>
        <begin position="97"/>
        <end position="121"/>
    </location>
</feature>
<dbReference type="eggNOG" id="ENOG502TJHH">
    <property type="taxonomic scope" value="Eukaryota"/>
</dbReference>
<dbReference type="PANTHER" id="PTHR22943:SF242">
    <property type="entry name" value="SEVEN TM RECEPTOR"/>
    <property type="match status" value="1"/>
</dbReference>
<dbReference type="GO" id="GO:0042048">
    <property type="term" value="P:olfactory behavior"/>
    <property type="evidence" value="ECO:0007669"/>
    <property type="project" value="TreeGrafter"/>
</dbReference>
<feature type="transmembrane region" description="Helical" evidence="1">
    <location>
        <begin position="67"/>
        <end position="91"/>
    </location>
</feature>
<protein>
    <submittedName>
        <fullName evidence="3">Uncharacterized protein</fullName>
    </submittedName>
</protein>
<sequence length="153" mass="17150">MGSYKYLMLSFSLYSFVYAIVEILTQPQLSITTILVCGYKTYQKMQQVESSMSAKTKELNNQLFKALILQTLVPMLFMFTPAGLVMILPMFSISVGTFANILSLSAPIYPGLDATIAIFMIRDFREAVTFRRRHQKVSIIAASGAAYSVSPEY</sequence>
<dbReference type="GO" id="GO:0005886">
    <property type="term" value="C:plasma membrane"/>
    <property type="evidence" value="ECO:0007669"/>
    <property type="project" value="TreeGrafter"/>
</dbReference>
<dbReference type="OMA" id="IPCITTY"/>
<reference evidence="3" key="1">
    <citation type="submission" date="2007-07" db="EMBL/GenBank/DDBJ databases">
        <title>PCAP assembly of the Caenorhabditis remanei genome.</title>
        <authorList>
            <consortium name="The Caenorhabditis remanei Sequencing Consortium"/>
            <person name="Wilson R.K."/>
        </authorList>
    </citation>
    <scope>NUCLEOTIDE SEQUENCE [LARGE SCALE GENOMIC DNA]</scope>
    <source>
        <strain evidence="3">PB4641</strain>
    </source>
</reference>
<feature type="signal peptide" evidence="2">
    <location>
        <begin position="1"/>
        <end position="19"/>
    </location>
</feature>
<dbReference type="OrthoDB" id="5860156at2759"/>
<organism evidence="4">
    <name type="scientific">Caenorhabditis remanei</name>
    <name type="common">Caenorhabditis vulgaris</name>
    <dbReference type="NCBI Taxonomy" id="31234"/>
    <lineage>
        <taxon>Eukaryota</taxon>
        <taxon>Metazoa</taxon>
        <taxon>Ecdysozoa</taxon>
        <taxon>Nematoda</taxon>
        <taxon>Chromadorea</taxon>
        <taxon>Rhabditida</taxon>
        <taxon>Rhabditina</taxon>
        <taxon>Rhabditomorpha</taxon>
        <taxon>Rhabditoidea</taxon>
        <taxon>Rhabditidae</taxon>
        <taxon>Peloderinae</taxon>
        <taxon>Caenorhabditis</taxon>
    </lineage>
</organism>
<gene>
    <name evidence="3" type="ORF">CRE_15937</name>
</gene>
<dbReference type="AlphaFoldDB" id="E3MBN2"/>